<evidence type="ECO:0000256" key="1">
    <source>
        <dbReference type="SAM" id="Phobius"/>
    </source>
</evidence>
<keyword evidence="1" id="KW-0812">Transmembrane</keyword>
<dbReference type="Proteomes" id="UP000859547">
    <property type="component" value="Unassembled WGS sequence"/>
</dbReference>
<protein>
    <submittedName>
        <fullName evidence="2">Uncharacterized protein</fullName>
    </submittedName>
</protein>
<dbReference type="AlphaFoldDB" id="A0A8H9QX09"/>
<reference evidence="2" key="2">
    <citation type="submission" date="2020-07" db="EMBL/GenBank/DDBJ databases">
        <authorList>
            <consortium name="NCBI Pathogen Detection Project"/>
        </authorList>
    </citation>
    <scope>NUCLEOTIDE SEQUENCE</scope>
    <source>
        <strain evidence="2">C8</strain>
    </source>
</reference>
<reference evidence="2" key="1">
    <citation type="journal article" date="2018" name="Genome Biol.">
        <title>SKESA: strategic k-mer extension for scrupulous assemblies.</title>
        <authorList>
            <person name="Souvorov A."/>
            <person name="Agarwala R."/>
            <person name="Lipman D.J."/>
        </authorList>
    </citation>
    <scope>NUCLEOTIDE SEQUENCE</scope>
    <source>
        <strain evidence="2">C8</strain>
    </source>
</reference>
<gene>
    <name evidence="2" type="ORF">I9080_001556</name>
</gene>
<accession>A0A8H9QX09</accession>
<evidence type="ECO:0000313" key="2">
    <source>
        <dbReference type="EMBL" id="HAT4307765.1"/>
    </source>
</evidence>
<keyword evidence="1" id="KW-0472">Membrane</keyword>
<sequence length="314" mass="37048">MILIEIVCVLINLINLILVLKLKNIVVEGEYIRESQEIRRVLVGPIVIFIALIIFILAKQTMIMPIFLVFEGIHLFALKGKLSDLEFLSKDRRKYIDINKLIFKDMDSNENSDISMTKEFINIINSNDMVENLDEYKYKYKLTDIQMNYLLESLICEPNSIYIKYNAYIYVNYDLRLLEINSSFKKSNIREFEFRNILMVNEYEILEKIRNINEISEESKLESSVYFLLMNYFKLKEYTTKLDENNYIEYSNNNSKLFDIYFNHLDECINKLSDQSIKISLKAIEAGIPIETISDITGVSLLKLKKFVDDKIDK</sequence>
<proteinExistence type="predicted"/>
<comment type="caution">
    <text evidence="2">The sequence shown here is derived from an EMBL/GenBank/DDBJ whole genome shotgun (WGS) entry which is preliminary data.</text>
</comment>
<organism evidence="2">
    <name type="scientific">Clostridium perfringens</name>
    <dbReference type="NCBI Taxonomy" id="1502"/>
    <lineage>
        <taxon>Bacteria</taxon>
        <taxon>Bacillati</taxon>
        <taxon>Bacillota</taxon>
        <taxon>Clostridia</taxon>
        <taxon>Eubacteriales</taxon>
        <taxon>Clostridiaceae</taxon>
        <taxon>Clostridium</taxon>
    </lineage>
</organism>
<dbReference type="EMBL" id="DACTCB010000006">
    <property type="protein sequence ID" value="HAT4307765.1"/>
    <property type="molecule type" value="Genomic_DNA"/>
</dbReference>
<keyword evidence="1" id="KW-1133">Transmembrane helix</keyword>
<feature type="transmembrane region" description="Helical" evidence="1">
    <location>
        <begin position="38"/>
        <end position="57"/>
    </location>
</feature>
<name>A0A8H9QX09_CLOPF</name>